<proteinExistence type="predicted"/>
<accession>A0A0A9FJ96</accession>
<reference evidence="1" key="1">
    <citation type="submission" date="2014-09" db="EMBL/GenBank/DDBJ databases">
        <authorList>
            <person name="Magalhaes I.L.F."/>
            <person name="Oliveira U."/>
            <person name="Santos F.R."/>
            <person name="Vidigal T.H.D.A."/>
            <person name="Brescovit A.D."/>
            <person name="Santos A.J."/>
        </authorList>
    </citation>
    <scope>NUCLEOTIDE SEQUENCE</scope>
    <source>
        <tissue evidence="1">Shoot tissue taken approximately 20 cm above the soil surface</tissue>
    </source>
</reference>
<name>A0A0A9FJ96_ARUDO</name>
<organism evidence="1">
    <name type="scientific">Arundo donax</name>
    <name type="common">Giant reed</name>
    <name type="synonym">Donax arundinaceus</name>
    <dbReference type="NCBI Taxonomy" id="35708"/>
    <lineage>
        <taxon>Eukaryota</taxon>
        <taxon>Viridiplantae</taxon>
        <taxon>Streptophyta</taxon>
        <taxon>Embryophyta</taxon>
        <taxon>Tracheophyta</taxon>
        <taxon>Spermatophyta</taxon>
        <taxon>Magnoliopsida</taxon>
        <taxon>Liliopsida</taxon>
        <taxon>Poales</taxon>
        <taxon>Poaceae</taxon>
        <taxon>PACMAD clade</taxon>
        <taxon>Arundinoideae</taxon>
        <taxon>Arundineae</taxon>
        <taxon>Arundo</taxon>
    </lineage>
</organism>
<dbReference type="AlphaFoldDB" id="A0A0A9FJ96"/>
<evidence type="ECO:0000313" key="1">
    <source>
        <dbReference type="EMBL" id="JAE08358.1"/>
    </source>
</evidence>
<protein>
    <submittedName>
        <fullName evidence="1">Uncharacterized protein</fullName>
    </submittedName>
</protein>
<dbReference type="EMBL" id="GBRH01189538">
    <property type="protein sequence ID" value="JAE08358.1"/>
    <property type="molecule type" value="Transcribed_RNA"/>
</dbReference>
<reference evidence="1" key="2">
    <citation type="journal article" date="2015" name="Data Brief">
        <title>Shoot transcriptome of the giant reed, Arundo donax.</title>
        <authorList>
            <person name="Barrero R.A."/>
            <person name="Guerrero F.D."/>
            <person name="Moolhuijzen P."/>
            <person name="Goolsby J.A."/>
            <person name="Tidwell J."/>
            <person name="Bellgard S.E."/>
            <person name="Bellgard M.I."/>
        </authorList>
    </citation>
    <scope>NUCLEOTIDE SEQUENCE</scope>
    <source>
        <tissue evidence="1">Shoot tissue taken approximately 20 cm above the soil surface</tissue>
    </source>
</reference>
<sequence length="47" mass="5539">MKFFRLLGFVSQRKFLPRSMTFMQDTPTLARNILSMDLLYLLVVISV</sequence>